<evidence type="ECO:0000256" key="1">
    <source>
        <dbReference type="ARBA" id="ARBA00022737"/>
    </source>
</evidence>
<keyword evidence="4" id="KW-1185">Reference proteome</keyword>
<gene>
    <name evidence="3" type="ORF">SNEC2469_LOCUS29191</name>
</gene>
<keyword evidence="1" id="KW-0677">Repeat</keyword>
<name>A0A813AZZ2_9DINO</name>
<evidence type="ECO:0008006" key="5">
    <source>
        <dbReference type="Google" id="ProtNLM"/>
    </source>
</evidence>
<feature type="repeat" description="PPR" evidence="2">
    <location>
        <begin position="104"/>
        <end position="138"/>
    </location>
</feature>
<protein>
    <recommendedName>
        <fullName evidence="5">Pentatricopeptide repeat-containing protein, chloroplastic</fullName>
    </recommendedName>
</protein>
<evidence type="ECO:0000256" key="2">
    <source>
        <dbReference type="PROSITE-ProRule" id="PRU00708"/>
    </source>
</evidence>
<proteinExistence type="predicted"/>
<evidence type="ECO:0000313" key="4">
    <source>
        <dbReference type="Proteomes" id="UP000601435"/>
    </source>
</evidence>
<reference evidence="3" key="1">
    <citation type="submission" date="2021-02" db="EMBL/GenBank/DDBJ databases">
        <authorList>
            <person name="Dougan E. K."/>
            <person name="Rhodes N."/>
            <person name="Thang M."/>
            <person name="Chan C."/>
        </authorList>
    </citation>
    <scope>NUCLEOTIDE SEQUENCE</scope>
</reference>
<dbReference type="AlphaFoldDB" id="A0A813AZZ2"/>
<dbReference type="PANTHER" id="PTHR47447:SF17">
    <property type="entry name" value="OS12G0638900 PROTEIN"/>
    <property type="match status" value="1"/>
</dbReference>
<evidence type="ECO:0000313" key="3">
    <source>
        <dbReference type="EMBL" id="CAE7884658.1"/>
    </source>
</evidence>
<dbReference type="InterPro" id="IPR002885">
    <property type="entry name" value="PPR_rpt"/>
</dbReference>
<dbReference type="Proteomes" id="UP000601435">
    <property type="component" value="Unassembled WGS sequence"/>
</dbReference>
<dbReference type="InterPro" id="IPR011990">
    <property type="entry name" value="TPR-like_helical_dom_sf"/>
</dbReference>
<dbReference type="Gene3D" id="1.25.40.10">
    <property type="entry name" value="Tetratricopeptide repeat domain"/>
    <property type="match status" value="1"/>
</dbReference>
<dbReference type="Pfam" id="PF13812">
    <property type="entry name" value="PPR_3"/>
    <property type="match status" value="1"/>
</dbReference>
<sequence>MLMVAALKLGNFEKGVKIYEDLGHRGVEKTLKSYCCAIRLFSQLERKDETMKVWNEARAANLWNDSESANSLMCAALHAAAQFADHGFATQLLDMMQDRGKILNVLDYNQALDACKNSLQHEAAMHLYSEMVRVNVTPNVITFALLVGAHSGKPLKDITDVASQMALYDIEPNVPFLEELVSAMIGARRQGLKITDLQQARMVASQSPASHLRAAQRVIEQIESQGVELSQLLRRFKAAMSWALENSGASET</sequence>
<dbReference type="EMBL" id="CAJNJA010065045">
    <property type="protein sequence ID" value="CAE7884658.1"/>
    <property type="molecule type" value="Genomic_DNA"/>
</dbReference>
<dbReference type="PROSITE" id="PS51375">
    <property type="entry name" value="PPR"/>
    <property type="match status" value="1"/>
</dbReference>
<dbReference type="OrthoDB" id="185373at2759"/>
<comment type="caution">
    <text evidence="3">The sequence shown here is derived from an EMBL/GenBank/DDBJ whole genome shotgun (WGS) entry which is preliminary data.</text>
</comment>
<accession>A0A813AZZ2</accession>
<dbReference type="PANTHER" id="PTHR47447">
    <property type="entry name" value="OS03G0856100 PROTEIN"/>
    <property type="match status" value="1"/>
</dbReference>
<organism evidence="3 4">
    <name type="scientific">Symbiodinium necroappetens</name>
    <dbReference type="NCBI Taxonomy" id="1628268"/>
    <lineage>
        <taxon>Eukaryota</taxon>
        <taxon>Sar</taxon>
        <taxon>Alveolata</taxon>
        <taxon>Dinophyceae</taxon>
        <taxon>Suessiales</taxon>
        <taxon>Symbiodiniaceae</taxon>
        <taxon>Symbiodinium</taxon>
    </lineage>
</organism>